<organism evidence="1 2">
    <name type="scientific">Hermanssonia centrifuga</name>
    <dbReference type="NCBI Taxonomy" id="98765"/>
    <lineage>
        <taxon>Eukaryota</taxon>
        <taxon>Fungi</taxon>
        <taxon>Dikarya</taxon>
        <taxon>Basidiomycota</taxon>
        <taxon>Agaricomycotina</taxon>
        <taxon>Agaricomycetes</taxon>
        <taxon>Polyporales</taxon>
        <taxon>Meruliaceae</taxon>
        <taxon>Hermanssonia</taxon>
    </lineage>
</organism>
<accession>A0A2R6NKZ6</accession>
<dbReference type="STRING" id="98765.A0A2R6NKZ6"/>
<proteinExistence type="predicted"/>
<protein>
    <submittedName>
        <fullName evidence="1">Uncharacterized protein</fullName>
    </submittedName>
</protein>
<dbReference type="AlphaFoldDB" id="A0A2R6NKZ6"/>
<evidence type="ECO:0000313" key="1">
    <source>
        <dbReference type="EMBL" id="PSR73033.1"/>
    </source>
</evidence>
<gene>
    <name evidence="1" type="ORF">PHLCEN_2v11137</name>
</gene>
<reference evidence="1 2" key="1">
    <citation type="submission" date="2018-02" db="EMBL/GenBank/DDBJ databases">
        <title>Genome sequence of the basidiomycete white-rot fungus Phlebia centrifuga.</title>
        <authorList>
            <person name="Granchi Z."/>
            <person name="Peng M."/>
            <person name="de Vries R.P."/>
            <person name="Hilden K."/>
            <person name="Makela M.R."/>
            <person name="Grigoriev I."/>
            <person name="Riley R."/>
        </authorList>
    </citation>
    <scope>NUCLEOTIDE SEQUENCE [LARGE SCALE GENOMIC DNA]</scope>
    <source>
        <strain evidence="1 2">FBCC195</strain>
    </source>
</reference>
<comment type="caution">
    <text evidence="1">The sequence shown here is derived from an EMBL/GenBank/DDBJ whole genome shotgun (WGS) entry which is preliminary data.</text>
</comment>
<dbReference type="OrthoDB" id="438641at2759"/>
<dbReference type="InterPro" id="IPR046341">
    <property type="entry name" value="SET_dom_sf"/>
</dbReference>
<keyword evidence="2" id="KW-1185">Reference proteome</keyword>
<dbReference type="Proteomes" id="UP000186601">
    <property type="component" value="Unassembled WGS sequence"/>
</dbReference>
<dbReference type="EMBL" id="MLYV02001119">
    <property type="protein sequence ID" value="PSR73033.1"/>
    <property type="molecule type" value="Genomic_DNA"/>
</dbReference>
<name>A0A2R6NKZ6_9APHY</name>
<dbReference type="SUPFAM" id="SSF82199">
    <property type="entry name" value="SET domain"/>
    <property type="match status" value="1"/>
</dbReference>
<evidence type="ECO:0000313" key="2">
    <source>
        <dbReference type="Proteomes" id="UP000186601"/>
    </source>
</evidence>
<sequence length="162" mass="18378">MQNPSEQDLVTALVALRSLNPVLGIPKLHALLLSEHSDWAVSEKRTRKVLQNQGLVLNSATKQNEKWQPIGERLFPESKVVEGLDVGKWTKKVEVRYFGRSKGKGLVAKEAIAAGEAVWKEDPFILAPEWYDYHDVLSRFHPEKNNILRSSTGQSMICKFRL</sequence>